<evidence type="ECO:0000313" key="8">
    <source>
        <dbReference type="Proteomes" id="UP000263094"/>
    </source>
</evidence>
<comment type="similarity">
    <text evidence="2">Belongs to the bacterial solute-binding protein 8 family.</text>
</comment>
<proteinExistence type="inferred from homology"/>
<keyword evidence="8" id="KW-1185">Reference proteome</keyword>
<dbReference type="Proteomes" id="UP000263094">
    <property type="component" value="Unassembled WGS sequence"/>
</dbReference>
<dbReference type="GO" id="GO:0030288">
    <property type="term" value="C:outer membrane-bounded periplasmic space"/>
    <property type="evidence" value="ECO:0007669"/>
    <property type="project" value="TreeGrafter"/>
</dbReference>
<evidence type="ECO:0000256" key="1">
    <source>
        <dbReference type="ARBA" id="ARBA00004196"/>
    </source>
</evidence>
<comment type="subcellular location">
    <subcellularLocation>
        <location evidence="1">Cell envelope</location>
    </subcellularLocation>
</comment>
<dbReference type="AlphaFoldDB" id="A0A372MC09"/>
<dbReference type="InterPro" id="IPR051313">
    <property type="entry name" value="Bact_iron-sidero_bind"/>
</dbReference>
<dbReference type="EMBL" id="QUAK01000017">
    <property type="protein sequence ID" value="RFU88065.1"/>
    <property type="molecule type" value="Genomic_DNA"/>
</dbReference>
<keyword evidence="3" id="KW-0813">Transport</keyword>
<evidence type="ECO:0000256" key="5">
    <source>
        <dbReference type="SAM" id="MobiDB-lite"/>
    </source>
</evidence>
<dbReference type="InterPro" id="IPR002491">
    <property type="entry name" value="ABC_transptr_periplasmic_BD"/>
</dbReference>
<name>A0A372MC09_9ACTN</name>
<reference evidence="7 8" key="1">
    <citation type="submission" date="2018-08" db="EMBL/GenBank/DDBJ databases">
        <title>Isolation, diversity and antifungal activity of Actinobacteria from wheat.</title>
        <authorList>
            <person name="Han C."/>
        </authorList>
    </citation>
    <scope>NUCLEOTIDE SEQUENCE [LARGE SCALE GENOMIC DNA]</scope>
    <source>
        <strain evidence="7 8">NEAU-YY421</strain>
    </source>
</reference>
<dbReference type="PROSITE" id="PS51318">
    <property type="entry name" value="TAT"/>
    <property type="match status" value="1"/>
</dbReference>
<evidence type="ECO:0000313" key="7">
    <source>
        <dbReference type="EMBL" id="RFU88065.1"/>
    </source>
</evidence>
<dbReference type="GO" id="GO:1901678">
    <property type="term" value="P:iron coordination entity transport"/>
    <property type="evidence" value="ECO:0007669"/>
    <property type="project" value="UniProtKB-ARBA"/>
</dbReference>
<dbReference type="Pfam" id="PF01497">
    <property type="entry name" value="Peripla_BP_2"/>
    <property type="match status" value="1"/>
</dbReference>
<dbReference type="OrthoDB" id="7941913at2"/>
<sequence length="367" mass="39190">MIPRQGEALHRPGPPSRPDSTATAPTARPVSQLTRRTLFAALGAAGASTLLAACGSADDGAAADGKGSWAFTDDRDRTARSDGTPRNLVAYVGAAAALHDLGVDCKGVFGPTKLKNGKPDIQAGDLDVDKVTVIGNAWGEFSIEKYASLQPDLLITTMNESPVLWYVPEESVKKVEALAPSIGILTAKSSLTGVIDRFAELAESLGADLQSKRVKDAEARFRKASQALRRAAREASAKGSGLRVMAVSAQADLLYVGAPDYFTDLRYYQDHGVRLVKPDNPAANGVFAELSWENADKYPADVILLDRRTGNLQPDELKASKPTWAKLPAVRAGQVVPWQNEARFSHAGYAPLIESLTEALQQAKKVT</sequence>
<keyword evidence="4" id="KW-0732">Signal</keyword>
<protein>
    <submittedName>
        <fullName evidence="7">ABC transporter substrate-binding protein</fullName>
    </submittedName>
</protein>
<feature type="region of interest" description="Disordered" evidence="5">
    <location>
        <begin position="1"/>
        <end position="30"/>
    </location>
</feature>
<dbReference type="SUPFAM" id="SSF53807">
    <property type="entry name" value="Helical backbone' metal receptor"/>
    <property type="match status" value="1"/>
</dbReference>
<accession>A0A372MC09</accession>
<feature type="domain" description="Fe/B12 periplasmic-binding" evidence="6">
    <location>
        <begin position="86"/>
        <end position="367"/>
    </location>
</feature>
<evidence type="ECO:0000259" key="6">
    <source>
        <dbReference type="PROSITE" id="PS50983"/>
    </source>
</evidence>
<dbReference type="PROSITE" id="PS50983">
    <property type="entry name" value="FE_B12_PBP"/>
    <property type="match status" value="1"/>
</dbReference>
<dbReference type="Gene3D" id="3.40.50.1980">
    <property type="entry name" value="Nitrogenase molybdenum iron protein domain"/>
    <property type="match status" value="2"/>
</dbReference>
<organism evidence="7 8">
    <name type="scientific">Streptomyces triticagri</name>
    <dbReference type="NCBI Taxonomy" id="2293568"/>
    <lineage>
        <taxon>Bacteria</taxon>
        <taxon>Bacillati</taxon>
        <taxon>Actinomycetota</taxon>
        <taxon>Actinomycetes</taxon>
        <taxon>Kitasatosporales</taxon>
        <taxon>Streptomycetaceae</taxon>
        <taxon>Streptomyces</taxon>
    </lineage>
</organism>
<gene>
    <name evidence="7" type="ORF">DY218_03460</name>
</gene>
<evidence type="ECO:0000256" key="2">
    <source>
        <dbReference type="ARBA" id="ARBA00008814"/>
    </source>
</evidence>
<dbReference type="PANTHER" id="PTHR30532">
    <property type="entry name" value="IRON III DICITRATE-BINDING PERIPLASMIC PROTEIN"/>
    <property type="match status" value="1"/>
</dbReference>
<evidence type="ECO:0000256" key="4">
    <source>
        <dbReference type="ARBA" id="ARBA00022729"/>
    </source>
</evidence>
<dbReference type="InterPro" id="IPR006311">
    <property type="entry name" value="TAT_signal"/>
</dbReference>
<comment type="caution">
    <text evidence="7">The sequence shown here is derived from an EMBL/GenBank/DDBJ whole genome shotgun (WGS) entry which is preliminary data.</text>
</comment>
<feature type="region of interest" description="Disordered" evidence="5">
    <location>
        <begin position="63"/>
        <end position="83"/>
    </location>
</feature>
<dbReference type="PANTHER" id="PTHR30532:SF24">
    <property type="entry name" value="FERRIC ENTEROBACTIN-BINDING PERIPLASMIC PROTEIN FEPB"/>
    <property type="match status" value="1"/>
</dbReference>
<evidence type="ECO:0000256" key="3">
    <source>
        <dbReference type="ARBA" id="ARBA00022448"/>
    </source>
</evidence>
<feature type="compositionally biased region" description="Polar residues" evidence="5">
    <location>
        <begin position="18"/>
        <end position="30"/>
    </location>
</feature>